<gene>
    <name evidence="2" type="ORF">SAMN05421773_103444</name>
</gene>
<dbReference type="AlphaFoldDB" id="A0A1I1JSE0"/>
<dbReference type="RefSeq" id="WP_093838227.1">
    <property type="nucleotide sequence ID" value="NZ_FOLM01000003.1"/>
</dbReference>
<dbReference type="SUPFAM" id="SSF50129">
    <property type="entry name" value="GroES-like"/>
    <property type="match status" value="1"/>
</dbReference>
<dbReference type="SUPFAM" id="SSF51735">
    <property type="entry name" value="NAD(P)-binding Rossmann-fold domains"/>
    <property type="match status" value="1"/>
</dbReference>
<dbReference type="CDD" id="cd08267">
    <property type="entry name" value="MDR1"/>
    <property type="match status" value="1"/>
</dbReference>
<protein>
    <submittedName>
        <fullName evidence="2">NADPH2:quinone reductase</fullName>
    </submittedName>
</protein>
<organism evidence="2 3">
    <name type="scientific">Streptomyces aidingensis</name>
    <dbReference type="NCBI Taxonomy" id="910347"/>
    <lineage>
        <taxon>Bacteria</taxon>
        <taxon>Bacillati</taxon>
        <taxon>Actinomycetota</taxon>
        <taxon>Actinomycetes</taxon>
        <taxon>Kitasatosporales</taxon>
        <taxon>Streptomycetaceae</taxon>
        <taxon>Streptomyces</taxon>
    </lineage>
</organism>
<dbReference type="Pfam" id="PF13602">
    <property type="entry name" value="ADH_zinc_N_2"/>
    <property type="match status" value="1"/>
</dbReference>
<dbReference type="Gene3D" id="3.90.180.10">
    <property type="entry name" value="Medium-chain alcohol dehydrogenases, catalytic domain"/>
    <property type="match status" value="1"/>
</dbReference>
<dbReference type="Proteomes" id="UP000199207">
    <property type="component" value="Unassembled WGS sequence"/>
</dbReference>
<dbReference type="InterPro" id="IPR052733">
    <property type="entry name" value="Chloroplast_QOR"/>
</dbReference>
<dbReference type="Pfam" id="PF08240">
    <property type="entry name" value="ADH_N"/>
    <property type="match status" value="1"/>
</dbReference>
<accession>A0A1I1JSE0</accession>
<dbReference type="InterPro" id="IPR020843">
    <property type="entry name" value="ER"/>
</dbReference>
<name>A0A1I1JSE0_9ACTN</name>
<dbReference type="SMART" id="SM00829">
    <property type="entry name" value="PKS_ER"/>
    <property type="match status" value="1"/>
</dbReference>
<reference evidence="2 3" key="1">
    <citation type="submission" date="2016-10" db="EMBL/GenBank/DDBJ databases">
        <authorList>
            <person name="de Groot N.N."/>
        </authorList>
    </citation>
    <scope>NUCLEOTIDE SEQUENCE [LARGE SCALE GENOMIC DNA]</scope>
    <source>
        <strain evidence="2 3">CGMCC 4.5739</strain>
    </source>
</reference>
<dbReference type="PANTHER" id="PTHR44013">
    <property type="entry name" value="ZINC-TYPE ALCOHOL DEHYDROGENASE-LIKE PROTEIN C16A3.02C"/>
    <property type="match status" value="1"/>
</dbReference>
<sequence length="321" mass="35472">MQAVMFDKYGGPEVLGLREVDKPVPGDRSVLIKVHATTVTTAECLLRRGEPKWGRVISGFTRPRRRMRTLGTELSGQVEAVGRKVRRFRPGDEVFGFAGFRIGANAQYMCLPENASLEPKPANRTHEESASAVDGATTALYFLRDKAGIHSGQRVLINGAAGSIGTYAVQLAKHFGAEVTAVCGARNAGLVTSLGADKVIDYAREDFTRNTGAYDIIFDAVGKSSFRRCRGALSDRGCYLSTMGLHNYLWMLLTFLARGKRVRTGLSVRKNEALLFLKDLLENDRLTLVIDRNYRLDQIVEAHRYVDRGHKRGNVVVTVAH</sequence>
<dbReference type="Gene3D" id="3.40.50.720">
    <property type="entry name" value="NAD(P)-binding Rossmann-like Domain"/>
    <property type="match status" value="1"/>
</dbReference>
<keyword evidence="3" id="KW-1185">Reference proteome</keyword>
<evidence type="ECO:0000313" key="3">
    <source>
        <dbReference type="Proteomes" id="UP000199207"/>
    </source>
</evidence>
<dbReference type="OrthoDB" id="3727682at2"/>
<dbReference type="InterPro" id="IPR013154">
    <property type="entry name" value="ADH-like_N"/>
</dbReference>
<dbReference type="InterPro" id="IPR036291">
    <property type="entry name" value="NAD(P)-bd_dom_sf"/>
</dbReference>
<dbReference type="STRING" id="910347.SAMN05421773_103444"/>
<feature type="domain" description="Enoyl reductase (ER)" evidence="1">
    <location>
        <begin position="10"/>
        <end position="317"/>
    </location>
</feature>
<proteinExistence type="predicted"/>
<dbReference type="PANTHER" id="PTHR44013:SF1">
    <property type="entry name" value="ZINC-TYPE ALCOHOL DEHYDROGENASE-LIKE PROTEIN C16A3.02C"/>
    <property type="match status" value="1"/>
</dbReference>
<evidence type="ECO:0000313" key="2">
    <source>
        <dbReference type="EMBL" id="SFC48783.1"/>
    </source>
</evidence>
<dbReference type="GO" id="GO:0016491">
    <property type="term" value="F:oxidoreductase activity"/>
    <property type="evidence" value="ECO:0007669"/>
    <property type="project" value="InterPro"/>
</dbReference>
<evidence type="ECO:0000259" key="1">
    <source>
        <dbReference type="SMART" id="SM00829"/>
    </source>
</evidence>
<dbReference type="EMBL" id="FOLM01000003">
    <property type="protein sequence ID" value="SFC48783.1"/>
    <property type="molecule type" value="Genomic_DNA"/>
</dbReference>
<dbReference type="InterPro" id="IPR011032">
    <property type="entry name" value="GroES-like_sf"/>
</dbReference>